<organism evidence="2">
    <name type="scientific">Arion vulgaris</name>
    <dbReference type="NCBI Taxonomy" id="1028688"/>
    <lineage>
        <taxon>Eukaryota</taxon>
        <taxon>Metazoa</taxon>
        <taxon>Spiralia</taxon>
        <taxon>Lophotrochozoa</taxon>
        <taxon>Mollusca</taxon>
        <taxon>Gastropoda</taxon>
        <taxon>Heterobranchia</taxon>
        <taxon>Euthyneura</taxon>
        <taxon>Panpulmonata</taxon>
        <taxon>Eupulmonata</taxon>
        <taxon>Stylommatophora</taxon>
        <taxon>Helicina</taxon>
        <taxon>Arionoidea</taxon>
        <taxon>Arionidae</taxon>
        <taxon>Arion</taxon>
    </lineage>
</organism>
<reference evidence="2" key="1">
    <citation type="submission" date="2014-12" db="EMBL/GenBank/DDBJ databases">
        <title>Insight into the proteome of Arion vulgaris.</title>
        <authorList>
            <person name="Aradska J."/>
            <person name="Bulat T."/>
            <person name="Smidak R."/>
            <person name="Sarate P."/>
            <person name="Gangsoo J."/>
            <person name="Sialana F."/>
            <person name="Bilban M."/>
            <person name="Lubec G."/>
        </authorList>
    </citation>
    <scope>NUCLEOTIDE SEQUENCE</scope>
    <source>
        <tissue evidence="2">Skin</tissue>
    </source>
</reference>
<evidence type="ECO:0000313" key="2">
    <source>
        <dbReference type="EMBL" id="CEK47388.1"/>
    </source>
</evidence>
<feature type="compositionally biased region" description="Basic and acidic residues" evidence="1">
    <location>
        <begin position="1"/>
        <end position="14"/>
    </location>
</feature>
<feature type="non-terminal residue" evidence="2">
    <location>
        <position position="76"/>
    </location>
</feature>
<feature type="compositionally biased region" description="Polar residues" evidence="1">
    <location>
        <begin position="57"/>
        <end position="66"/>
    </location>
</feature>
<proteinExistence type="predicted"/>
<sequence length="76" mass="8797">NNDSDKYGDNKSGCDQDFFDETDGRGRKFSNSKQNTFNVSFDHFHVPIVSDDKKSQNNKAVTTNDHYPSIERSHRR</sequence>
<evidence type="ECO:0000256" key="1">
    <source>
        <dbReference type="SAM" id="MobiDB-lite"/>
    </source>
</evidence>
<feature type="region of interest" description="Disordered" evidence="1">
    <location>
        <begin position="1"/>
        <end position="33"/>
    </location>
</feature>
<feature type="non-terminal residue" evidence="2">
    <location>
        <position position="1"/>
    </location>
</feature>
<gene>
    <name evidence="2" type="primary">ORF1256</name>
</gene>
<protein>
    <submittedName>
        <fullName evidence="2">Uncharacterized protein</fullName>
    </submittedName>
</protein>
<accession>A0A0B6XU22</accession>
<dbReference type="AlphaFoldDB" id="A0A0B6XU22"/>
<feature type="region of interest" description="Disordered" evidence="1">
    <location>
        <begin position="49"/>
        <end position="76"/>
    </location>
</feature>
<name>A0A0B6XU22_9EUPU</name>
<dbReference type="EMBL" id="HACG01000523">
    <property type="protein sequence ID" value="CEK47388.1"/>
    <property type="molecule type" value="Transcribed_RNA"/>
</dbReference>